<evidence type="ECO:0000256" key="4">
    <source>
        <dbReference type="PROSITE-ProRule" id="PRU00335"/>
    </source>
</evidence>
<dbReference type="GO" id="GO:0003700">
    <property type="term" value="F:DNA-binding transcription factor activity"/>
    <property type="evidence" value="ECO:0007669"/>
    <property type="project" value="TreeGrafter"/>
</dbReference>
<evidence type="ECO:0000259" key="5">
    <source>
        <dbReference type="PROSITE" id="PS50977"/>
    </source>
</evidence>
<feature type="domain" description="HTH tetR-type" evidence="5">
    <location>
        <begin position="11"/>
        <end position="69"/>
    </location>
</feature>
<protein>
    <submittedName>
        <fullName evidence="6">TetR/AcrR family transcriptional regulator</fullName>
    </submittedName>
</protein>
<evidence type="ECO:0000313" key="6">
    <source>
        <dbReference type="EMBL" id="MDA0160558.1"/>
    </source>
</evidence>
<name>A0A9X3S4E5_9ACTN</name>
<feature type="DNA-binding region" description="H-T-H motif" evidence="4">
    <location>
        <begin position="32"/>
        <end position="51"/>
    </location>
</feature>
<dbReference type="PROSITE" id="PS50977">
    <property type="entry name" value="HTH_TETR_2"/>
    <property type="match status" value="1"/>
</dbReference>
<dbReference type="InterPro" id="IPR050109">
    <property type="entry name" value="HTH-type_TetR-like_transc_reg"/>
</dbReference>
<keyword evidence="1" id="KW-0805">Transcription regulation</keyword>
<evidence type="ECO:0000313" key="7">
    <source>
        <dbReference type="Proteomes" id="UP001149140"/>
    </source>
</evidence>
<keyword evidence="2 4" id="KW-0238">DNA-binding</keyword>
<dbReference type="SUPFAM" id="SSF46689">
    <property type="entry name" value="Homeodomain-like"/>
    <property type="match status" value="1"/>
</dbReference>
<dbReference type="Pfam" id="PF00440">
    <property type="entry name" value="TetR_N"/>
    <property type="match status" value="1"/>
</dbReference>
<dbReference type="AlphaFoldDB" id="A0A9X3S4E5"/>
<dbReference type="InterPro" id="IPR009057">
    <property type="entry name" value="Homeodomain-like_sf"/>
</dbReference>
<reference evidence="6" key="1">
    <citation type="submission" date="2022-10" db="EMBL/GenBank/DDBJ databases">
        <title>The WGS of Solirubrobacter ginsenosidimutans DSM 21036.</title>
        <authorList>
            <person name="Jiang Z."/>
        </authorList>
    </citation>
    <scope>NUCLEOTIDE SEQUENCE</scope>
    <source>
        <strain evidence="6">DSM 21036</strain>
    </source>
</reference>
<sequence>MTTSARTYHHGNLRPALLAAAESALAAGEDLSMRELARQVGVSHAAPRRHFPDKQALLDALAEDGFVRLGDELRDAIAEGDFSARLLGFARAYVAFAVEHAALLDLMWAGKHRLEAVRVASDQAFRAPLALIAEGQAAGEVVAGDLEEVGTVAVATLHGLAAMVNNGMLDAAALDEIVPATVERLLLGLRPRAPKP</sequence>
<dbReference type="SUPFAM" id="SSF48498">
    <property type="entry name" value="Tetracyclin repressor-like, C-terminal domain"/>
    <property type="match status" value="1"/>
</dbReference>
<dbReference type="EMBL" id="JAPDOD010000006">
    <property type="protein sequence ID" value="MDA0160558.1"/>
    <property type="molecule type" value="Genomic_DNA"/>
</dbReference>
<dbReference type="InterPro" id="IPR025996">
    <property type="entry name" value="MT1864/Rv1816-like_C"/>
</dbReference>
<organism evidence="6 7">
    <name type="scientific">Solirubrobacter ginsenosidimutans</name>
    <dbReference type="NCBI Taxonomy" id="490573"/>
    <lineage>
        <taxon>Bacteria</taxon>
        <taxon>Bacillati</taxon>
        <taxon>Actinomycetota</taxon>
        <taxon>Thermoleophilia</taxon>
        <taxon>Solirubrobacterales</taxon>
        <taxon>Solirubrobacteraceae</taxon>
        <taxon>Solirubrobacter</taxon>
    </lineage>
</organism>
<dbReference type="RefSeq" id="WP_270039470.1">
    <property type="nucleotide sequence ID" value="NZ_JAPDOD010000006.1"/>
</dbReference>
<dbReference type="PANTHER" id="PTHR30055:SF220">
    <property type="entry name" value="TETR-FAMILY REGULATORY PROTEIN"/>
    <property type="match status" value="1"/>
</dbReference>
<accession>A0A9X3S4E5</accession>
<dbReference type="InterPro" id="IPR036271">
    <property type="entry name" value="Tet_transcr_reg_TetR-rel_C_sf"/>
</dbReference>
<dbReference type="Pfam" id="PF13305">
    <property type="entry name" value="TetR_C_33"/>
    <property type="match status" value="1"/>
</dbReference>
<keyword evidence="7" id="KW-1185">Reference proteome</keyword>
<dbReference type="Gene3D" id="1.10.357.10">
    <property type="entry name" value="Tetracycline Repressor, domain 2"/>
    <property type="match status" value="1"/>
</dbReference>
<comment type="caution">
    <text evidence="6">The sequence shown here is derived from an EMBL/GenBank/DDBJ whole genome shotgun (WGS) entry which is preliminary data.</text>
</comment>
<dbReference type="Proteomes" id="UP001149140">
    <property type="component" value="Unassembled WGS sequence"/>
</dbReference>
<evidence type="ECO:0000256" key="2">
    <source>
        <dbReference type="ARBA" id="ARBA00023125"/>
    </source>
</evidence>
<dbReference type="GO" id="GO:0000976">
    <property type="term" value="F:transcription cis-regulatory region binding"/>
    <property type="evidence" value="ECO:0007669"/>
    <property type="project" value="TreeGrafter"/>
</dbReference>
<proteinExistence type="predicted"/>
<gene>
    <name evidence="6" type="ORF">OM076_09805</name>
</gene>
<dbReference type="PANTHER" id="PTHR30055">
    <property type="entry name" value="HTH-TYPE TRANSCRIPTIONAL REGULATOR RUTR"/>
    <property type="match status" value="1"/>
</dbReference>
<evidence type="ECO:0000256" key="1">
    <source>
        <dbReference type="ARBA" id="ARBA00023015"/>
    </source>
</evidence>
<dbReference type="InterPro" id="IPR001647">
    <property type="entry name" value="HTH_TetR"/>
</dbReference>
<keyword evidence="3" id="KW-0804">Transcription</keyword>
<evidence type="ECO:0000256" key="3">
    <source>
        <dbReference type="ARBA" id="ARBA00023163"/>
    </source>
</evidence>